<keyword evidence="7" id="KW-1006">Bacterial flagellum protein export</keyword>
<evidence type="ECO:0000256" key="4">
    <source>
        <dbReference type="ARBA" id="ARBA00022448"/>
    </source>
</evidence>
<comment type="similarity">
    <text evidence="2">Belongs to the FliH family.</text>
</comment>
<reference evidence="11 12" key="1">
    <citation type="submission" date="2018-06" db="EMBL/GenBank/DDBJ databases">
        <title>Genomic Encyclopedia of Archaeal and Bacterial Type Strains, Phase II (KMG-II): from individual species to whole genera.</title>
        <authorList>
            <person name="Goeker M."/>
        </authorList>
    </citation>
    <scope>NUCLEOTIDE SEQUENCE [LARGE SCALE GENOMIC DNA]</scope>
    <source>
        <strain evidence="11 12">CFPB 3232</strain>
    </source>
</reference>
<dbReference type="OrthoDB" id="8596293at2"/>
<feature type="domain" description="Flagellar assembly protein FliH/Type III secretion system HrpE" evidence="10">
    <location>
        <begin position="146"/>
        <end position="278"/>
    </location>
</feature>
<keyword evidence="11" id="KW-0969">Cilium</keyword>
<evidence type="ECO:0000259" key="10">
    <source>
        <dbReference type="Pfam" id="PF02108"/>
    </source>
</evidence>
<keyword evidence="4" id="KW-0813">Transport</keyword>
<keyword evidence="6" id="KW-0653">Protein transport</keyword>
<dbReference type="GO" id="GO:0015031">
    <property type="term" value="P:protein transport"/>
    <property type="evidence" value="ECO:0007669"/>
    <property type="project" value="UniProtKB-KW"/>
</dbReference>
<dbReference type="Pfam" id="PF02108">
    <property type="entry name" value="FliH"/>
    <property type="match status" value="1"/>
</dbReference>
<sequence length="304" mass="33188">MNREALILRDASWHTQILTVGKPRGGTPALGEAVQEKASGNVPAGTDSPVEAAPANQPAVSGSPRAASPDEPSQGGGEYEALWFEKGRGVGYDEGFQAAMRVASEETEKRAHAIAQEQVKQSLARMQRTQEEQQSKVQDMQQQAAQQREVLQRLLKQLPEAWERHFQSAEDDMLALIFETVCRILGDHAATLEGMRAILQRTLQNWHGSHPLSVHVHPEDLVQMQADVAVAQMLSAAGFQADRQSLRWVADPDVVLGGCLLRAGEGALDARLDVQLEALKSSLVQTREARRQAQRRPTSGEAGS</sequence>
<protein>
    <recommendedName>
        <fullName evidence="3">Flagellar assembly protein FliH</fullName>
    </recommendedName>
</protein>
<evidence type="ECO:0000313" key="11">
    <source>
        <dbReference type="EMBL" id="RAR75906.1"/>
    </source>
</evidence>
<evidence type="ECO:0000256" key="9">
    <source>
        <dbReference type="SAM" id="MobiDB-lite"/>
    </source>
</evidence>
<evidence type="ECO:0000256" key="1">
    <source>
        <dbReference type="ARBA" id="ARBA00003041"/>
    </source>
</evidence>
<dbReference type="AlphaFoldDB" id="A0A328Z0S6"/>
<evidence type="ECO:0000313" key="12">
    <source>
        <dbReference type="Proteomes" id="UP000248856"/>
    </source>
</evidence>
<dbReference type="PANTHER" id="PTHR34982:SF1">
    <property type="entry name" value="FLAGELLAR ASSEMBLY PROTEIN FLIH"/>
    <property type="match status" value="1"/>
</dbReference>
<dbReference type="GO" id="GO:0005829">
    <property type="term" value="C:cytosol"/>
    <property type="evidence" value="ECO:0007669"/>
    <property type="project" value="TreeGrafter"/>
</dbReference>
<dbReference type="Proteomes" id="UP000248856">
    <property type="component" value="Unassembled WGS sequence"/>
</dbReference>
<dbReference type="InterPro" id="IPR018035">
    <property type="entry name" value="Flagellar_FliH/T3SS_HrpE"/>
</dbReference>
<feature type="coiled-coil region" evidence="8">
    <location>
        <begin position="112"/>
        <end position="157"/>
    </location>
</feature>
<keyword evidence="12" id="KW-1185">Reference proteome</keyword>
<proteinExistence type="inferred from homology"/>
<keyword evidence="5" id="KW-1005">Bacterial flagellum biogenesis</keyword>
<evidence type="ECO:0000256" key="5">
    <source>
        <dbReference type="ARBA" id="ARBA00022795"/>
    </source>
</evidence>
<evidence type="ECO:0000256" key="7">
    <source>
        <dbReference type="ARBA" id="ARBA00023225"/>
    </source>
</evidence>
<comment type="caution">
    <text evidence="11">The sequence shown here is derived from an EMBL/GenBank/DDBJ whole genome shotgun (WGS) entry which is preliminary data.</text>
</comment>
<organism evidence="11 12">
    <name type="scientific">Paracidovorax anthurii</name>
    <dbReference type="NCBI Taxonomy" id="78229"/>
    <lineage>
        <taxon>Bacteria</taxon>
        <taxon>Pseudomonadati</taxon>
        <taxon>Pseudomonadota</taxon>
        <taxon>Betaproteobacteria</taxon>
        <taxon>Burkholderiales</taxon>
        <taxon>Comamonadaceae</taxon>
        <taxon>Paracidovorax</taxon>
    </lineage>
</organism>
<evidence type="ECO:0000256" key="3">
    <source>
        <dbReference type="ARBA" id="ARBA00016507"/>
    </source>
</evidence>
<accession>A0A328Z0S6</accession>
<evidence type="ECO:0000256" key="8">
    <source>
        <dbReference type="SAM" id="Coils"/>
    </source>
</evidence>
<keyword evidence="11" id="KW-0282">Flagellum</keyword>
<gene>
    <name evidence="11" type="ORF">AX018_106020</name>
</gene>
<keyword evidence="11" id="KW-0966">Cell projection</keyword>
<name>A0A328Z0S6_9BURK</name>
<feature type="region of interest" description="Disordered" evidence="9">
    <location>
        <begin position="21"/>
        <end position="78"/>
    </location>
</feature>
<dbReference type="EMBL" id="QLTA01000060">
    <property type="protein sequence ID" value="RAR75906.1"/>
    <property type="molecule type" value="Genomic_DNA"/>
</dbReference>
<evidence type="ECO:0000256" key="6">
    <source>
        <dbReference type="ARBA" id="ARBA00022927"/>
    </source>
</evidence>
<dbReference type="GO" id="GO:0044781">
    <property type="term" value="P:bacterial-type flagellum organization"/>
    <property type="evidence" value="ECO:0007669"/>
    <property type="project" value="UniProtKB-KW"/>
</dbReference>
<dbReference type="InterPro" id="IPR051472">
    <property type="entry name" value="T3SS_Stator/FliH"/>
</dbReference>
<dbReference type="PANTHER" id="PTHR34982">
    <property type="entry name" value="YOP PROTEINS TRANSLOCATION PROTEIN L"/>
    <property type="match status" value="1"/>
</dbReference>
<evidence type="ECO:0000256" key="2">
    <source>
        <dbReference type="ARBA" id="ARBA00006602"/>
    </source>
</evidence>
<keyword evidence="8" id="KW-0175">Coiled coil</keyword>
<comment type="function">
    <text evidence="1">Needed for flagellar regrowth and assembly.</text>
</comment>